<feature type="region of interest" description="Disordered" evidence="1">
    <location>
        <begin position="1"/>
        <end position="28"/>
    </location>
</feature>
<comment type="caution">
    <text evidence="2">The sequence shown here is derived from an EMBL/GenBank/DDBJ whole genome shotgun (WGS) entry which is preliminary data.</text>
</comment>
<dbReference type="AlphaFoldDB" id="A0ABD1ZRL2"/>
<protein>
    <recommendedName>
        <fullName evidence="4">Myb-like domain-containing protein</fullName>
    </recommendedName>
</protein>
<gene>
    <name evidence="2" type="ORF">R1flu_022218</name>
</gene>
<dbReference type="Proteomes" id="UP001605036">
    <property type="component" value="Unassembled WGS sequence"/>
</dbReference>
<evidence type="ECO:0008006" key="4">
    <source>
        <dbReference type="Google" id="ProtNLM"/>
    </source>
</evidence>
<reference evidence="2 3" key="1">
    <citation type="submission" date="2024-09" db="EMBL/GenBank/DDBJ databases">
        <title>Chromosome-scale assembly of Riccia fluitans.</title>
        <authorList>
            <person name="Paukszto L."/>
            <person name="Sawicki J."/>
            <person name="Karawczyk K."/>
            <person name="Piernik-Szablinska J."/>
            <person name="Szczecinska M."/>
            <person name="Mazdziarz M."/>
        </authorList>
    </citation>
    <scope>NUCLEOTIDE SEQUENCE [LARGE SCALE GENOMIC DNA]</scope>
    <source>
        <strain evidence="2">Rf_01</strain>
        <tissue evidence="2">Aerial parts of the thallus</tissue>
    </source>
</reference>
<evidence type="ECO:0000313" key="2">
    <source>
        <dbReference type="EMBL" id="KAL2654090.1"/>
    </source>
</evidence>
<dbReference type="EMBL" id="JBHFFA010000001">
    <property type="protein sequence ID" value="KAL2654090.1"/>
    <property type="molecule type" value="Genomic_DNA"/>
</dbReference>
<name>A0ABD1ZRL2_9MARC</name>
<evidence type="ECO:0000313" key="3">
    <source>
        <dbReference type="Proteomes" id="UP001605036"/>
    </source>
</evidence>
<organism evidence="2 3">
    <name type="scientific">Riccia fluitans</name>
    <dbReference type="NCBI Taxonomy" id="41844"/>
    <lineage>
        <taxon>Eukaryota</taxon>
        <taxon>Viridiplantae</taxon>
        <taxon>Streptophyta</taxon>
        <taxon>Embryophyta</taxon>
        <taxon>Marchantiophyta</taxon>
        <taxon>Marchantiopsida</taxon>
        <taxon>Marchantiidae</taxon>
        <taxon>Marchantiales</taxon>
        <taxon>Ricciaceae</taxon>
        <taxon>Riccia</taxon>
    </lineage>
</organism>
<keyword evidence="3" id="KW-1185">Reference proteome</keyword>
<accession>A0ABD1ZRL2</accession>
<sequence>MSSQRKNLYKGKKKVEGNNEQPAKEKNLETTYTDFKIEYKKHQRPNQTVSSTDSDYVKNFMEEMETVCYKVHNVVNKRGRVTESYVIDRCSWRSKEIEQLIVMRCSQSDLFEKALKTNCSDSSSFWEDIAKQLPRGSGGPEESTNSKTTKECMWLWNMLLREYTSVLGKTKEEEDFPFFHFFHNAWKYIHQAEVPKP</sequence>
<feature type="compositionally biased region" description="Basic and acidic residues" evidence="1">
    <location>
        <begin position="14"/>
        <end position="28"/>
    </location>
</feature>
<evidence type="ECO:0000256" key="1">
    <source>
        <dbReference type="SAM" id="MobiDB-lite"/>
    </source>
</evidence>
<proteinExistence type="predicted"/>